<feature type="domain" description="PEHE" evidence="2">
    <location>
        <begin position="633"/>
        <end position="754"/>
    </location>
</feature>
<evidence type="ECO:0000313" key="3">
    <source>
        <dbReference type="EMBL" id="CAH6791725.1"/>
    </source>
</evidence>
<dbReference type="InterPro" id="IPR026180">
    <property type="entry name" value="NSL1"/>
</dbReference>
<organism evidence="3 4">
    <name type="scientific">Phodopus roborovskii</name>
    <name type="common">Roborovski's desert hamster</name>
    <name type="synonym">Cricetulus roborovskii</name>
    <dbReference type="NCBI Taxonomy" id="109678"/>
    <lineage>
        <taxon>Eukaryota</taxon>
        <taxon>Metazoa</taxon>
        <taxon>Chordata</taxon>
        <taxon>Craniata</taxon>
        <taxon>Vertebrata</taxon>
        <taxon>Euteleostomi</taxon>
        <taxon>Mammalia</taxon>
        <taxon>Eutheria</taxon>
        <taxon>Euarchontoglires</taxon>
        <taxon>Glires</taxon>
        <taxon>Rodentia</taxon>
        <taxon>Myomorpha</taxon>
        <taxon>Muroidea</taxon>
        <taxon>Cricetidae</taxon>
        <taxon>Cricetinae</taxon>
        <taxon>Phodopus</taxon>
    </lineage>
</organism>
<reference evidence="3" key="1">
    <citation type="submission" date="2022-06" db="EMBL/GenBank/DDBJ databases">
        <authorList>
            <person name="Andreotti S."/>
            <person name="Wyler E."/>
        </authorList>
    </citation>
    <scope>NUCLEOTIDE SEQUENCE</scope>
</reference>
<gene>
    <name evidence="3" type="primary">Kansl1l</name>
    <name evidence="3" type="ORF">PHOROB_LOCUS8819</name>
</gene>
<name>A0AAU9ZHV8_PHORO</name>
<feature type="region of interest" description="Disordered" evidence="1">
    <location>
        <begin position="694"/>
        <end position="731"/>
    </location>
</feature>
<dbReference type="EMBL" id="CALSGD010001444">
    <property type="protein sequence ID" value="CAH6791725.1"/>
    <property type="molecule type" value="Genomic_DNA"/>
</dbReference>
<keyword evidence="4" id="KW-1185">Reference proteome</keyword>
<evidence type="ECO:0000256" key="1">
    <source>
        <dbReference type="SAM" id="MobiDB-lite"/>
    </source>
</evidence>
<proteinExistence type="predicted"/>
<dbReference type="InterPro" id="IPR029332">
    <property type="entry name" value="PEHE_dom"/>
</dbReference>
<protein>
    <submittedName>
        <fullName evidence="3">Kansl1l protein</fullName>
    </submittedName>
</protein>
<dbReference type="Proteomes" id="UP001152836">
    <property type="component" value="Unassembled WGS sequence"/>
</dbReference>
<evidence type="ECO:0000313" key="4">
    <source>
        <dbReference type="Proteomes" id="UP001152836"/>
    </source>
</evidence>
<dbReference type="SMART" id="SM01300">
    <property type="entry name" value="PEHE"/>
    <property type="match status" value="1"/>
</dbReference>
<feature type="region of interest" description="Disordered" evidence="1">
    <location>
        <begin position="787"/>
        <end position="808"/>
    </location>
</feature>
<dbReference type="GO" id="GO:0035035">
    <property type="term" value="F:histone acetyltransferase binding"/>
    <property type="evidence" value="ECO:0007669"/>
    <property type="project" value="TreeGrafter"/>
</dbReference>
<accession>A0AAU9ZHV8</accession>
<dbReference type="AlphaFoldDB" id="A0AAU9ZHV8"/>
<dbReference type="Gene3D" id="6.10.250.3170">
    <property type="match status" value="1"/>
</dbReference>
<dbReference type="PROSITE" id="PS52052">
    <property type="entry name" value="PEHE"/>
    <property type="match status" value="1"/>
</dbReference>
<feature type="region of interest" description="Disordered" evidence="1">
    <location>
        <begin position="395"/>
        <end position="416"/>
    </location>
</feature>
<evidence type="ECO:0000259" key="2">
    <source>
        <dbReference type="PROSITE" id="PS52052"/>
    </source>
</evidence>
<dbReference type="PANTHER" id="PTHR22443:SF16">
    <property type="entry name" value="KAT8 REGULATORY NSL COMPLEX SUBUNIT 1-LIKE PROTEIN"/>
    <property type="match status" value="1"/>
</dbReference>
<feature type="compositionally biased region" description="Basic and acidic residues" evidence="1">
    <location>
        <begin position="402"/>
        <end position="413"/>
    </location>
</feature>
<comment type="caution">
    <text evidence="3">The sequence shown here is derived from an EMBL/GenBank/DDBJ whole genome shotgun (WGS) entry which is preliminary data.</text>
</comment>
<dbReference type="PANTHER" id="PTHR22443">
    <property type="entry name" value="NON-SPECIFIC LETHAL 1, ISOFORM M"/>
    <property type="match status" value="1"/>
</dbReference>
<sequence>MTPALKEATTKGICFSSLPSAMESDKMLCVESPRTVDEKLTKGDTLSQMLGFPTPEPTLNTNFVNLKHFASPQASKHFQTVLLMSSNSTLNKYNENYNQKKGMESNCCKLKNVLCNGSSIQLSKICHSHSEKEFIKKELSGTTSQCMKDIQIVLDSNLTKDTNVDKIHLQNCKWYQKNALLDKFTDTKIKKGLLQCTQRKIGPSHSDMPISSSAAEKEEGVNARLLHCVSKQKILLSQARRTQKHLQMLLAKHVVQHYGQQMKFSMKHQLPTMKLFHEPTTVLGNSLLEHTEIKPEVNILASENKFWDDTNNGFAQCTAAEIQRFALSATGLLSHVEEGLDSDATDSSSDDELDEYTIRKNVAGIVILEECPLPKDILKKQIQFSNQAVSLNTSVNSQATQRGEEPLPEHDFEMSPSSPTLLLRNIEKQSAQLTEIINSLIAPLNLSPTSSPLSSKSCNHKCLANGISRSASENLDELSSSSSWLLNQKHSKKRRKDRTRLKSPSLAIMSTAARTRPLQKMPLHLHFETLFKKADVKGELVENPFVGDCVIAPPPAGERTRFEEFAFQRTEPGSHCDFTAVSNANVTSRTQNSSAQNTARRRLRSESSYDIDNIVIPMSLVAPAKLEKLQYKEILTPRWRMVVLQPLDEHNLSKEETEDLSDEVFSLRHKKYEEREQARWSLWEQSKWHRRNNRAYSKNAEGQDQVLKENSSELSSAQHCAAQSPLELPAESPSLYPQDSLSLIDSQEIKSLWWERRAFPLKDEDTAALLCQDERKDQTEGASTALRDGVFCSATPEDDHPPKMQLDGMEEYKTFAIGVTNVKRNR</sequence>
<dbReference type="GO" id="GO:0044545">
    <property type="term" value="C:NSL complex"/>
    <property type="evidence" value="ECO:0007669"/>
    <property type="project" value="TreeGrafter"/>
</dbReference>
<feature type="compositionally biased region" description="Polar residues" evidence="1">
    <location>
        <begin position="694"/>
        <end position="705"/>
    </location>
</feature>
<dbReference type="Pfam" id="PF15275">
    <property type="entry name" value="PEHE"/>
    <property type="match status" value="1"/>
</dbReference>